<dbReference type="RefSeq" id="WP_116414301.1">
    <property type="nucleotide sequence ID" value="NZ_NBWZ01000001.1"/>
</dbReference>
<sequence length="303" mass="31055">MSIFLTGATGFVGSAVLRQLLAQGREVTALVRSGEKAATVSELGAKAVVGDITDTQLLEEQALLSDGVIHLASPGDETSAAVDDALVTAVFAGLEGSDKPYVHTGGVWVLGNGAELTESTPQDPPAITAWRGAVEQRVLGAEGVRTTLIMPGIVYGYGQGIPNMVVHAPRTTVVSGETGAAGESSLKLIGSGDQHWSTVFVDDLAELYILAFDKAAAGSVYLGVGGENPTVRQLGEAAATAAGLEGRVSPSTDEETFEMLGKPFAEALLLDQQATGSAARSDLGWEPKGPSLLDELSTGSYAG</sequence>
<evidence type="ECO:0000313" key="4">
    <source>
        <dbReference type="Proteomes" id="UP000256486"/>
    </source>
</evidence>
<dbReference type="InterPro" id="IPR001509">
    <property type="entry name" value="Epimerase_deHydtase"/>
</dbReference>
<proteinExistence type="predicted"/>
<evidence type="ECO:0000313" key="3">
    <source>
        <dbReference type="EMBL" id="RFA08901.1"/>
    </source>
</evidence>
<dbReference type="PANTHER" id="PTHR48079:SF6">
    <property type="entry name" value="NAD(P)-BINDING DOMAIN-CONTAINING PROTEIN-RELATED"/>
    <property type="match status" value="1"/>
</dbReference>
<dbReference type="GO" id="GO:0005737">
    <property type="term" value="C:cytoplasm"/>
    <property type="evidence" value="ECO:0007669"/>
    <property type="project" value="TreeGrafter"/>
</dbReference>
<organism evidence="3 4">
    <name type="scientific">Subtercola boreus</name>
    <dbReference type="NCBI Taxonomy" id="120213"/>
    <lineage>
        <taxon>Bacteria</taxon>
        <taxon>Bacillati</taxon>
        <taxon>Actinomycetota</taxon>
        <taxon>Actinomycetes</taxon>
        <taxon>Micrococcales</taxon>
        <taxon>Microbacteriaceae</taxon>
        <taxon>Subtercola</taxon>
    </lineage>
</organism>
<accession>A0A3E0VGP9</accession>
<dbReference type="OrthoDB" id="9787292at2"/>
<dbReference type="AlphaFoldDB" id="A0A3E0VGP9"/>
<dbReference type="InterPro" id="IPR036291">
    <property type="entry name" value="NAD(P)-bd_dom_sf"/>
</dbReference>
<name>A0A3E0VGP9_9MICO</name>
<gene>
    <name evidence="3" type="ORF">B7R54_06435</name>
</gene>
<dbReference type="GO" id="GO:0004029">
    <property type="term" value="F:aldehyde dehydrogenase (NAD+) activity"/>
    <property type="evidence" value="ECO:0007669"/>
    <property type="project" value="TreeGrafter"/>
</dbReference>
<dbReference type="Proteomes" id="UP000256486">
    <property type="component" value="Unassembled WGS sequence"/>
</dbReference>
<protein>
    <submittedName>
        <fullName evidence="3">Epimerase</fullName>
    </submittedName>
</protein>
<dbReference type="EMBL" id="NBWZ01000001">
    <property type="protein sequence ID" value="RFA08901.1"/>
    <property type="molecule type" value="Genomic_DNA"/>
</dbReference>
<evidence type="ECO:0000256" key="1">
    <source>
        <dbReference type="SAM" id="MobiDB-lite"/>
    </source>
</evidence>
<evidence type="ECO:0000259" key="2">
    <source>
        <dbReference type="Pfam" id="PF01370"/>
    </source>
</evidence>
<dbReference type="Gene3D" id="3.40.50.720">
    <property type="entry name" value="NAD(P)-binding Rossmann-like Domain"/>
    <property type="match status" value="1"/>
</dbReference>
<keyword evidence="4" id="KW-1185">Reference proteome</keyword>
<comment type="caution">
    <text evidence="3">The sequence shown here is derived from an EMBL/GenBank/DDBJ whole genome shotgun (WGS) entry which is preliminary data.</text>
</comment>
<reference evidence="3 4" key="1">
    <citation type="submission" date="2017-04" db="EMBL/GenBank/DDBJ databases">
        <title>Comparative genome analysis of Subtercola boreus.</title>
        <authorList>
            <person name="Cho Y.-J."/>
            <person name="Cho A."/>
            <person name="Kim O.-S."/>
            <person name="Lee J.-I."/>
        </authorList>
    </citation>
    <scope>NUCLEOTIDE SEQUENCE [LARGE SCALE GENOMIC DNA]</scope>
    <source>
        <strain evidence="3 4">K300</strain>
    </source>
</reference>
<dbReference type="Pfam" id="PF01370">
    <property type="entry name" value="Epimerase"/>
    <property type="match status" value="1"/>
</dbReference>
<dbReference type="PANTHER" id="PTHR48079">
    <property type="entry name" value="PROTEIN YEEZ"/>
    <property type="match status" value="1"/>
</dbReference>
<feature type="domain" description="NAD-dependent epimerase/dehydratase" evidence="2">
    <location>
        <begin position="3"/>
        <end position="218"/>
    </location>
</feature>
<dbReference type="SUPFAM" id="SSF51735">
    <property type="entry name" value="NAD(P)-binding Rossmann-fold domains"/>
    <property type="match status" value="1"/>
</dbReference>
<dbReference type="InterPro" id="IPR051783">
    <property type="entry name" value="NAD(P)-dependent_oxidoreduct"/>
</dbReference>
<feature type="region of interest" description="Disordered" evidence="1">
    <location>
        <begin position="279"/>
        <end position="303"/>
    </location>
</feature>